<gene>
    <name evidence="1" type="ORF">SAMN05444280_10453</name>
</gene>
<protein>
    <submittedName>
        <fullName evidence="1">Uncharacterized protein</fullName>
    </submittedName>
</protein>
<dbReference type="Proteomes" id="UP000184050">
    <property type="component" value="Unassembled WGS sequence"/>
</dbReference>
<proteinExistence type="predicted"/>
<evidence type="ECO:0000313" key="2">
    <source>
        <dbReference type="Proteomes" id="UP000184050"/>
    </source>
</evidence>
<dbReference type="AlphaFoldDB" id="A0A1M6CQ50"/>
<organism evidence="1 2">
    <name type="scientific">Tangfeifania diversioriginum</name>
    <dbReference type="NCBI Taxonomy" id="1168035"/>
    <lineage>
        <taxon>Bacteria</taxon>
        <taxon>Pseudomonadati</taxon>
        <taxon>Bacteroidota</taxon>
        <taxon>Bacteroidia</taxon>
        <taxon>Marinilabiliales</taxon>
        <taxon>Prolixibacteraceae</taxon>
        <taxon>Tangfeifania</taxon>
    </lineage>
</organism>
<name>A0A1M6CQ50_9BACT</name>
<dbReference type="EMBL" id="FQZE01000004">
    <property type="protein sequence ID" value="SHI63157.1"/>
    <property type="molecule type" value="Genomic_DNA"/>
</dbReference>
<keyword evidence="2" id="KW-1185">Reference proteome</keyword>
<accession>A0A1M6CQ50</accession>
<reference evidence="1 2" key="1">
    <citation type="submission" date="2016-11" db="EMBL/GenBank/DDBJ databases">
        <authorList>
            <person name="Jaros S."/>
            <person name="Januszkiewicz K."/>
            <person name="Wedrychowicz H."/>
        </authorList>
    </citation>
    <scope>NUCLEOTIDE SEQUENCE [LARGE SCALE GENOMIC DNA]</scope>
    <source>
        <strain evidence="1 2">DSM 27063</strain>
    </source>
</reference>
<evidence type="ECO:0000313" key="1">
    <source>
        <dbReference type="EMBL" id="SHI63157.1"/>
    </source>
</evidence>
<dbReference type="STRING" id="1168035.SAMN05444280_10453"/>
<sequence length="31" mass="3709">MQKDDKTLFLLSDGFFMFVSNVKLNEWNDLL</sequence>